<organism evidence="1 2">
    <name type="scientific">Vermiconidia calcicola</name>
    <dbReference type="NCBI Taxonomy" id="1690605"/>
    <lineage>
        <taxon>Eukaryota</taxon>
        <taxon>Fungi</taxon>
        <taxon>Dikarya</taxon>
        <taxon>Ascomycota</taxon>
        <taxon>Pezizomycotina</taxon>
        <taxon>Dothideomycetes</taxon>
        <taxon>Dothideomycetidae</taxon>
        <taxon>Mycosphaerellales</taxon>
        <taxon>Extremaceae</taxon>
        <taxon>Vermiconidia</taxon>
    </lineage>
</organism>
<evidence type="ECO:0000313" key="2">
    <source>
        <dbReference type="Proteomes" id="UP001345827"/>
    </source>
</evidence>
<sequence length="289" mass="32734">MTTNLLLPVSKRGPCRQHWPPGLVISRGQPITPVSNTSNGRISCSSWQEALPRKTPSSRYWLPFFNGKGTSKNDPEKALKVELGQLHAENNCVDITKLLVAYALRIGVVEQKTWEDLITVVSQRPSKRFIWKHRDWPVFFALTRGERLDFFKPAKVDQQRRFLRRAAGLTGMLQLPVSHDIRRGAAADISSLESSTNPEGVRRSLSHTHTAVDKGVTDKYVGRLKGDSWAARLDDSVEADDPFGPQFAQHPYVKRKIATKEIDKYCTTNKLDVHDCNARHRARQELEKS</sequence>
<dbReference type="EMBL" id="JAXLQG010000001">
    <property type="protein sequence ID" value="KAK5545798.1"/>
    <property type="molecule type" value="Genomic_DNA"/>
</dbReference>
<reference evidence="1 2" key="1">
    <citation type="submission" date="2023-06" db="EMBL/GenBank/DDBJ databases">
        <title>Black Yeasts Isolated from many extreme environments.</title>
        <authorList>
            <person name="Coleine C."/>
            <person name="Stajich J.E."/>
            <person name="Selbmann L."/>
        </authorList>
    </citation>
    <scope>NUCLEOTIDE SEQUENCE [LARGE SCALE GENOMIC DNA]</scope>
    <source>
        <strain evidence="1 2">CCFEE 5887</strain>
    </source>
</reference>
<evidence type="ECO:0000313" key="1">
    <source>
        <dbReference type="EMBL" id="KAK5545798.1"/>
    </source>
</evidence>
<dbReference type="AlphaFoldDB" id="A0AAV9QMD2"/>
<protein>
    <submittedName>
        <fullName evidence="1">Uncharacterized protein</fullName>
    </submittedName>
</protein>
<accession>A0AAV9QMD2</accession>
<gene>
    <name evidence="1" type="ORF">LTR25_000808</name>
</gene>
<dbReference type="Proteomes" id="UP001345827">
    <property type="component" value="Unassembled WGS sequence"/>
</dbReference>
<comment type="caution">
    <text evidence="1">The sequence shown here is derived from an EMBL/GenBank/DDBJ whole genome shotgun (WGS) entry which is preliminary data.</text>
</comment>
<proteinExistence type="predicted"/>
<keyword evidence="2" id="KW-1185">Reference proteome</keyword>
<name>A0AAV9QMD2_9PEZI</name>